<keyword evidence="4" id="KW-0812">Transmembrane</keyword>
<keyword evidence="2" id="KW-0443">Lipid metabolism</keyword>
<sequence length="434" mass="48845">MASTTTSVGSVHLVVLVHGLWGNPGHLQFLSDSIRERFADENLHIFLPKSNSGNFTYDGIELGGERVTREIEEKLEELEKRGQNINRMSVIGYSLGGLVARYAIGLLYHKGIFERIQPVNFTTFATPHLGVRTPLTGTTNYIWNVLGPRTLSASGKQLFMVDKFRETGRPLLAVLADPEHVFIRALAQFRHRSLYANVINDKTVTYYTAAISETDPFADMEDLDFHYIDGYAPVVMKDGNPVSRKRRDSHALAPTWATSTSKILKRVPFATFLVLFLPLGVTGFLINSAIQSVRSTQRIRLHEAGKAGIDVGEYRIPLISDMRREVEDMYEEMNSGHGQEYLSGHNQDVESQSASSSQESFEKPKRAHSGFPTLALTSEQFAAIRALNEVGFKRFPVYIHKHRHTHAAIIRRRTGAAFEEGRVVAKHWLDFFEV</sequence>
<protein>
    <submittedName>
        <fullName evidence="6">DUF676-domain-containing protein</fullName>
    </submittedName>
</protein>
<evidence type="ECO:0000313" key="6">
    <source>
        <dbReference type="EMBL" id="KAF2748576.1"/>
    </source>
</evidence>
<dbReference type="SUPFAM" id="SSF53474">
    <property type="entry name" value="alpha/beta-Hydrolases"/>
    <property type="match status" value="1"/>
</dbReference>
<evidence type="ECO:0000256" key="3">
    <source>
        <dbReference type="SAM" id="MobiDB-lite"/>
    </source>
</evidence>
<keyword evidence="7" id="KW-1185">Reference proteome</keyword>
<dbReference type="OrthoDB" id="273452at2759"/>
<dbReference type="FunFam" id="3.40.50.1820:FF:000223">
    <property type="entry name" value="Lipase/serine esterase"/>
    <property type="match status" value="1"/>
</dbReference>
<dbReference type="PANTHER" id="PTHR12482:SF65">
    <property type="entry name" value="ESTERASE, PUTATIVE (AFU_ORTHOLOGUE AFUA_3G12320)-RELATED"/>
    <property type="match status" value="1"/>
</dbReference>
<evidence type="ECO:0000256" key="1">
    <source>
        <dbReference type="ARBA" id="ARBA00007920"/>
    </source>
</evidence>
<dbReference type="GO" id="GO:0004622">
    <property type="term" value="F:phosphatidylcholine lysophospholipase activity"/>
    <property type="evidence" value="ECO:0007669"/>
    <property type="project" value="TreeGrafter"/>
</dbReference>
<dbReference type="EMBL" id="MU006568">
    <property type="protein sequence ID" value="KAF2748576.1"/>
    <property type="molecule type" value="Genomic_DNA"/>
</dbReference>
<feature type="region of interest" description="Disordered" evidence="3">
    <location>
        <begin position="333"/>
        <end position="366"/>
    </location>
</feature>
<accession>A0A6A6VFJ2</accession>
<gene>
    <name evidence="6" type="ORF">M011DRAFT_518302</name>
</gene>
<dbReference type="GO" id="GO:0016042">
    <property type="term" value="P:lipid catabolic process"/>
    <property type="evidence" value="ECO:0007669"/>
    <property type="project" value="UniProtKB-KW"/>
</dbReference>
<dbReference type="AlphaFoldDB" id="A0A6A6VFJ2"/>
<evidence type="ECO:0000313" key="7">
    <source>
        <dbReference type="Proteomes" id="UP000799440"/>
    </source>
</evidence>
<dbReference type="InterPro" id="IPR007751">
    <property type="entry name" value="DUF676_lipase-like"/>
</dbReference>
<dbReference type="InterPro" id="IPR044294">
    <property type="entry name" value="Lipase-like"/>
</dbReference>
<dbReference type="InterPro" id="IPR029058">
    <property type="entry name" value="AB_hydrolase_fold"/>
</dbReference>
<dbReference type="Proteomes" id="UP000799440">
    <property type="component" value="Unassembled WGS sequence"/>
</dbReference>
<feature type="compositionally biased region" description="Low complexity" evidence="3">
    <location>
        <begin position="350"/>
        <end position="359"/>
    </location>
</feature>
<evidence type="ECO:0000256" key="4">
    <source>
        <dbReference type="SAM" id="Phobius"/>
    </source>
</evidence>
<evidence type="ECO:0000256" key="2">
    <source>
        <dbReference type="ARBA" id="ARBA00022963"/>
    </source>
</evidence>
<keyword evidence="4" id="KW-0472">Membrane</keyword>
<dbReference type="GO" id="GO:0047372">
    <property type="term" value="F:monoacylglycerol lipase activity"/>
    <property type="evidence" value="ECO:0007669"/>
    <property type="project" value="TreeGrafter"/>
</dbReference>
<dbReference type="PANTHER" id="PTHR12482">
    <property type="entry name" value="LIPASE ROG1-RELATED-RELATED"/>
    <property type="match status" value="1"/>
</dbReference>
<comment type="similarity">
    <text evidence="1">Belongs to the putative lipase ROG1 family.</text>
</comment>
<proteinExistence type="inferred from homology"/>
<feature type="domain" description="DUF676" evidence="5">
    <location>
        <begin position="11"/>
        <end position="208"/>
    </location>
</feature>
<name>A0A6A6VFJ2_9PLEO</name>
<reference evidence="6" key="1">
    <citation type="journal article" date="2020" name="Stud. Mycol.">
        <title>101 Dothideomycetes genomes: a test case for predicting lifestyles and emergence of pathogens.</title>
        <authorList>
            <person name="Haridas S."/>
            <person name="Albert R."/>
            <person name="Binder M."/>
            <person name="Bloem J."/>
            <person name="Labutti K."/>
            <person name="Salamov A."/>
            <person name="Andreopoulos B."/>
            <person name="Baker S."/>
            <person name="Barry K."/>
            <person name="Bills G."/>
            <person name="Bluhm B."/>
            <person name="Cannon C."/>
            <person name="Castanera R."/>
            <person name="Culley D."/>
            <person name="Daum C."/>
            <person name="Ezra D."/>
            <person name="Gonzalez J."/>
            <person name="Henrissat B."/>
            <person name="Kuo A."/>
            <person name="Liang C."/>
            <person name="Lipzen A."/>
            <person name="Lutzoni F."/>
            <person name="Magnuson J."/>
            <person name="Mondo S."/>
            <person name="Nolan M."/>
            <person name="Ohm R."/>
            <person name="Pangilinan J."/>
            <person name="Park H.-J."/>
            <person name="Ramirez L."/>
            <person name="Alfaro M."/>
            <person name="Sun H."/>
            <person name="Tritt A."/>
            <person name="Yoshinaga Y."/>
            <person name="Zwiers L.-H."/>
            <person name="Turgeon B."/>
            <person name="Goodwin S."/>
            <person name="Spatafora J."/>
            <person name="Crous P."/>
            <person name="Grigoriev I."/>
        </authorList>
    </citation>
    <scope>NUCLEOTIDE SEQUENCE</scope>
    <source>
        <strain evidence="6">CBS 119925</strain>
    </source>
</reference>
<dbReference type="GO" id="GO:0005811">
    <property type="term" value="C:lipid droplet"/>
    <property type="evidence" value="ECO:0007669"/>
    <property type="project" value="TreeGrafter"/>
</dbReference>
<keyword evidence="4" id="KW-1133">Transmembrane helix</keyword>
<dbReference type="Pfam" id="PF05057">
    <property type="entry name" value="DUF676"/>
    <property type="match status" value="1"/>
</dbReference>
<dbReference type="Gene3D" id="3.40.50.1820">
    <property type="entry name" value="alpha/beta hydrolase"/>
    <property type="match status" value="1"/>
</dbReference>
<feature type="transmembrane region" description="Helical" evidence="4">
    <location>
        <begin position="269"/>
        <end position="290"/>
    </location>
</feature>
<organism evidence="6 7">
    <name type="scientific">Sporormia fimetaria CBS 119925</name>
    <dbReference type="NCBI Taxonomy" id="1340428"/>
    <lineage>
        <taxon>Eukaryota</taxon>
        <taxon>Fungi</taxon>
        <taxon>Dikarya</taxon>
        <taxon>Ascomycota</taxon>
        <taxon>Pezizomycotina</taxon>
        <taxon>Dothideomycetes</taxon>
        <taxon>Pleosporomycetidae</taxon>
        <taxon>Pleosporales</taxon>
        <taxon>Sporormiaceae</taxon>
        <taxon>Sporormia</taxon>
    </lineage>
</organism>
<keyword evidence="2" id="KW-0442">Lipid degradation</keyword>
<evidence type="ECO:0000259" key="5">
    <source>
        <dbReference type="Pfam" id="PF05057"/>
    </source>
</evidence>